<organism evidence="2 3">
    <name type="scientific">Mycolicibacterium conceptionense</name>
    <dbReference type="NCBI Taxonomy" id="451644"/>
    <lineage>
        <taxon>Bacteria</taxon>
        <taxon>Bacillati</taxon>
        <taxon>Actinomycetota</taxon>
        <taxon>Actinomycetes</taxon>
        <taxon>Mycobacteriales</taxon>
        <taxon>Mycobacteriaceae</taxon>
        <taxon>Mycolicibacterium</taxon>
    </lineage>
</organism>
<reference evidence="2 3" key="1">
    <citation type="submission" date="2015-03" db="EMBL/GenBank/DDBJ databases">
        <authorList>
            <person name="Murphy D."/>
        </authorList>
    </citation>
    <scope>NUCLEOTIDE SEQUENCE [LARGE SCALE GENOMIC DNA]</scope>
    <source>
        <strain evidence="2 3">D16</strain>
    </source>
</reference>
<gene>
    <name evidence="2" type="ORF">BN970_03485</name>
</gene>
<feature type="region of interest" description="Disordered" evidence="1">
    <location>
        <begin position="60"/>
        <end position="133"/>
    </location>
</feature>
<dbReference type="AlphaFoldDB" id="A0A0U1DH37"/>
<feature type="region of interest" description="Disordered" evidence="1">
    <location>
        <begin position="200"/>
        <end position="227"/>
    </location>
</feature>
<proteinExistence type="predicted"/>
<evidence type="ECO:0000313" key="2">
    <source>
        <dbReference type="EMBL" id="CQD16394.1"/>
    </source>
</evidence>
<dbReference type="Proteomes" id="UP000182227">
    <property type="component" value="Unassembled WGS sequence"/>
</dbReference>
<evidence type="ECO:0000256" key="1">
    <source>
        <dbReference type="SAM" id="MobiDB-lite"/>
    </source>
</evidence>
<name>A0A0U1DH37_9MYCO</name>
<feature type="compositionally biased region" description="Basic and acidic residues" evidence="1">
    <location>
        <begin position="73"/>
        <end position="87"/>
    </location>
</feature>
<evidence type="ECO:0000313" key="3">
    <source>
        <dbReference type="Proteomes" id="UP000182227"/>
    </source>
</evidence>
<sequence>MPTRRRGPVARPWSTARRSGVHGAGRRRGALAQQPHLIHRAGLRGRHTVHHQHAGVALAGEHHGRGTAGGDGAGDRPHVRSGEDLLGRRGLRTRAHCDADADAGQGDDDRRRGRQPDVSPACSGPWTQFGHGDRRQQLLAQLRRRLESCRSRQAGHGFPYIPHSVANWATTSGEAAARRCSMSARSLSDIACSAYGVARSRSSESSGSVMPPPDNCAGHGGRRASAI</sequence>
<accession>A0A0U1DH37</accession>
<dbReference type="EMBL" id="CTEF01000002">
    <property type="protein sequence ID" value="CQD16394.1"/>
    <property type="molecule type" value="Genomic_DNA"/>
</dbReference>
<protein>
    <submittedName>
        <fullName evidence="2">Uncharacterized protein</fullName>
    </submittedName>
</protein>
<feature type="region of interest" description="Disordered" evidence="1">
    <location>
        <begin position="1"/>
        <end position="31"/>
    </location>
</feature>